<dbReference type="Gene3D" id="2.160.20.10">
    <property type="entry name" value="Single-stranded right-handed beta-helix, Pectin lyase-like"/>
    <property type="match status" value="2"/>
</dbReference>
<accession>A0ABP4LT56</accession>
<protein>
    <submittedName>
        <fullName evidence="3">Right-handed parallel beta-helix repeat-containing protein</fullName>
    </submittedName>
</protein>
<dbReference type="SMART" id="SM00722">
    <property type="entry name" value="CASH"/>
    <property type="match status" value="1"/>
</dbReference>
<keyword evidence="1" id="KW-0677">Repeat</keyword>
<dbReference type="InterPro" id="IPR006626">
    <property type="entry name" value="PbH1"/>
</dbReference>
<dbReference type="EMBL" id="BAAAQD010000011">
    <property type="protein sequence ID" value="GAA1531117.1"/>
    <property type="molecule type" value="Genomic_DNA"/>
</dbReference>
<proteinExistence type="predicted"/>
<name>A0ABP4LT56_9ACTN</name>
<comment type="caution">
    <text evidence="3">The sequence shown here is derived from an EMBL/GenBank/DDBJ whole genome shotgun (WGS) entry which is preliminary data.</text>
</comment>
<feature type="domain" description="Carbohydrate-binding/sugar hydrolysis" evidence="2">
    <location>
        <begin position="232"/>
        <end position="392"/>
    </location>
</feature>
<evidence type="ECO:0000259" key="2">
    <source>
        <dbReference type="SMART" id="SM00722"/>
    </source>
</evidence>
<evidence type="ECO:0000313" key="3">
    <source>
        <dbReference type="EMBL" id="GAA1531117.1"/>
    </source>
</evidence>
<dbReference type="InterPro" id="IPR011050">
    <property type="entry name" value="Pectin_lyase_fold/virulence"/>
</dbReference>
<keyword evidence="4" id="KW-1185">Reference proteome</keyword>
<reference evidence="4" key="1">
    <citation type="journal article" date="2019" name="Int. J. Syst. Evol. Microbiol.">
        <title>The Global Catalogue of Microorganisms (GCM) 10K type strain sequencing project: providing services to taxonomists for standard genome sequencing and annotation.</title>
        <authorList>
            <consortium name="The Broad Institute Genomics Platform"/>
            <consortium name="The Broad Institute Genome Sequencing Center for Infectious Disease"/>
            <person name="Wu L."/>
            <person name="Ma J."/>
        </authorList>
    </citation>
    <scope>NUCLEOTIDE SEQUENCE [LARGE SCALE GENOMIC DNA]</scope>
    <source>
        <strain evidence="4">JCM 15933</strain>
    </source>
</reference>
<dbReference type="Pfam" id="PF13229">
    <property type="entry name" value="Beta_helix"/>
    <property type="match status" value="1"/>
</dbReference>
<dbReference type="InterPro" id="IPR012334">
    <property type="entry name" value="Pectin_lyas_fold"/>
</dbReference>
<dbReference type="Pfam" id="PF12708">
    <property type="entry name" value="Pect-lyase_RHGA_epim"/>
    <property type="match status" value="1"/>
</dbReference>
<dbReference type="SMART" id="SM00710">
    <property type="entry name" value="PbH1"/>
    <property type="match status" value="11"/>
</dbReference>
<evidence type="ECO:0000313" key="4">
    <source>
        <dbReference type="Proteomes" id="UP001501470"/>
    </source>
</evidence>
<dbReference type="InterPro" id="IPR006633">
    <property type="entry name" value="Carb-bd_sugar_hydrolysis-dom"/>
</dbReference>
<dbReference type="Proteomes" id="UP001501470">
    <property type="component" value="Unassembled WGS sequence"/>
</dbReference>
<organism evidence="3 4">
    <name type="scientific">Dactylosporangium maewongense</name>
    <dbReference type="NCBI Taxonomy" id="634393"/>
    <lineage>
        <taxon>Bacteria</taxon>
        <taxon>Bacillati</taxon>
        <taxon>Actinomycetota</taxon>
        <taxon>Actinomycetes</taxon>
        <taxon>Micromonosporales</taxon>
        <taxon>Micromonosporaceae</taxon>
        <taxon>Dactylosporangium</taxon>
    </lineage>
</organism>
<evidence type="ECO:0000256" key="1">
    <source>
        <dbReference type="ARBA" id="ARBA00022737"/>
    </source>
</evidence>
<dbReference type="InterPro" id="IPR039448">
    <property type="entry name" value="Beta_helix"/>
</dbReference>
<dbReference type="SUPFAM" id="SSF51126">
    <property type="entry name" value="Pectin lyase-like"/>
    <property type="match status" value="2"/>
</dbReference>
<dbReference type="InterPro" id="IPR024535">
    <property type="entry name" value="RHGA/B-epi-like_pectate_lyase"/>
</dbReference>
<gene>
    <name evidence="3" type="ORF">GCM10009827_056050</name>
</gene>
<sequence length="555" mass="57616">MTRIAEPLVADARTHGLAGDGTTDDRPALAALVESLGAAYAADGQPRTIVCPAGAYAIHDEGIRWRSGVSLIGAGPGATRFLLANPSRPTGPTPLAVFTTREHGAGRDNHLADCTFAHFEIDGSGVTLPAYDVAAKGLFLQYVLRGRFHDLYIHDTGATGFGCDFLQDTVVDAVRAVRCGRLNNGEEEGGAGIGIGIGGWGDTERLAVTACTTVGNGTSGIFFELQKWHWTPPRGIRVVGCHAEGNRFGISDWGADGLVVSACTMTANHQAGFDVSALGTSSVAGRGGIATGCVIDGNVWDGVAIGNTPGPYTVEGNRISRNGRYGYWQHNLGPSVRGVPPLPGDADHSCADITVTGNDIWGNALDGVFVDSPVVDACIAGNRVRGNGRQVSPASTGGGASVVYERLSVRDASAGWVPDGQAGKMVAAGSQRAVVVANTATELVLAPVRPGAATAWPEATPRQGTAYRLPDAPPARAGITLGARTDTPTIRDNRVWDRGGHRTQTHGLRTTAHGTCMSPRVHDNDLEGNTVAATAFTTPPAGGVWYRNLGLDPTP</sequence>
<dbReference type="RefSeq" id="WP_344505140.1">
    <property type="nucleotide sequence ID" value="NZ_BAAAQD010000011.1"/>
</dbReference>